<dbReference type="InterPro" id="IPR003439">
    <property type="entry name" value="ABC_transporter-like_ATP-bd"/>
</dbReference>
<dbReference type="RefSeq" id="WP_055065825.1">
    <property type="nucleotide sequence ID" value="NZ_CYZD01000003.1"/>
</dbReference>
<feature type="domain" description="ABC transporter" evidence="3">
    <location>
        <begin position="261"/>
        <end position="497"/>
    </location>
</feature>
<keyword evidence="2 4" id="KW-0067">ATP-binding</keyword>
<evidence type="ECO:0000313" key="4">
    <source>
        <dbReference type="EMBL" id="CUN83575.1"/>
    </source>
</evidence>
<dbReference type="Proteomes" id="UP000095409">
    <property type="component" value="Unassembled WGS sequence"/>
</dbReference>
<dbReference type="PROSITE" id="PS50893">
    <property type="entry name" value="ABC_TRANSPORTER_2"/>
    <property type="match status" value="2"/>
</dbReference>
<accession>A0A174A7W8</accession>
<reference evidence="4 5" key="1">
    <citation type="submission" date="2015-09" db="EMBL/GenBank/DDBJ databases">
        <authorList>
            <consortium name="Pathogen Informatics"/>
        </authorList>
    </citation>
    <scope>NUCLEOTIDE SEQUENCE [LARGE SCALE GENOMIC DNA]</scope>
    <source>
        <strain evidence="4 5">2789STDY5608837</strain>
    </source>
</reference>
<dbReference type="InterPro" id="IPR050107">
    <property type="entry name" value="ABC_carbohydrate_import_ATPase"/>
</dbReference>
<sequence length="507" mass="59509">MKKEILRLQDVTYKKQNTIIFRNMTFNILKGEIMGFIPMNSYGMDELLDVIVNNLPLYYGYVYYQDKCVNSWKEEKHSRNRICLIDSETSLVNGLDVLTNVFTLRAGFGQEILNEKMLTMQLQPFIDELGVSIDPFMPVEKLPAYKRVMVELLRAIVAGYHLIIIREISTVISEDELGKLFDIMRYYTGKGFTFLYVSYHFEEIQQVCTRAILMSEGSINLIFDKEQIKKGISEDNYIDYYNHVSQRLLHRARGNVPTAESRKEVLYVRDMSGKYLDHFQFSVYKGECLVIQSLDTRMYNEFLEILEKEGGFKDVDMLVEGKKVSDYRTRKIAFMKEEATQTMLFDDLTVRDNICIGLDRKAPNIWLKKRIQKSVQEEYYRIFGEDIFDCYINELSDEQKTRVIYMRILLEKPEVVFMVQPFKHAGTPHRMQVWELQTLLLERGISIVILAMNMSDSLTIADRVIRISRVDGKMTTKEFTYNQFSELPMSLPWVGFFDELKNNGEEI</sequence>
<evidence type="ECO:0000259" key="3">
    <source>
        <dbReference type="PROSITE" id="PS50893"/>
    </source>
</evidence>
<dbReference type="EC" id="3.6.3.17" evidence="4"/>
<dbReference type="SUPFAM" id="SSF52540">
    <property type="entry name" value="P-loop containing nucleoside triphosphate hydrolases"/>
    <property type="match status" value="2"/>
</dbReference>
<dbReference type="PANTHER" id="PTHR43790">
    <property type="entry name" value="CARBOHYDRATE TRANSPORT ATP-BINDING PROTEIN MG119-RELATED"/>
    <property type="match status" value="1"/>
</dbReference>
<dbReference type="InterPro" id="IPR027417">
    <property type="entry name" value="P-loop_NTPase"/>
</dbReference>
<dbReference type="EMBL" id="CYZD01000003">
    <property type="protein sequence ID" value="CUN83575.1"/>
    <property type="molecule type" value="Genomic_DNA"/>
</dbReference>
<protein>
    <submittedName>
        <fullName evidence="4">Galactose/methyl galactoside import ATP-binding protein MglA</fullName>
        <ecNumber evidence="4">3.6.3.17</ecNumber>
    </submittedName>
</protein>
<proteinExistence type="predicted"/>
<dbReference type="AlphaFoldDB" id="A0A174A7W8"/>
<dbReference type="PANTHER" id="PTHR43790:SF2">
    <property type="entry name" value="AUTOINDUCER 2 IMPORT ATP-BINDING PROTEIN LSRA"/>
    <property type="match status" value="1"/>
</dbReference>
<evidence type="ECO:0000256" key="2">
    <source>
        <dbReference type="ARBA" id="ARBA00022840"/>
    </source>
</evidence>
<name>A0A174A7W8_9FIRM</name>
<evidence type="ECO:0000256" key="1">
    <source>
        <dbReference type="ARBA" id="ARBA00022741"/>
    </source>
</evidence>
<dbReference type="Gene3D" id="3.40.50.300">
    <property type="entry name" value="P-loop containing nucleotide triphosphate hydrolases"/>
    <property type="match status" value="2"/>
</dbReference>
<feature type="domain" description="ABC transporter" evidence="3">
    <location>
        <begin position="6"/>
        <end position="241"/>
    </location>
</feature>
<gene>
    <name evidence="4" type="primary">mglA_2</name>
    <name evidence="4" type="ORF">ERS852394_01000</name>
</gene>
<keyword evidence="1" id="KW-0547">Nucleotide-binding</keyword>
<organism evidence="4 5">
    <name type="scientific">Blautia obeum</name>
    <dbReference type="NCBI Taxonomy" id="40520"/>
    <lineage>
        <taxon>Bacteria</taxon>
        <taxon>Bacillati</taxon>
        <taxon>Bacillota</taxon>
        <taxon>Clostridia</taxon>
        <taxon>Lachnospirales</taxon>
        <taxon>Lachnospiraceae</taxon>
        <taxon>Blautia</taxon>
    </lineage>
</organism>
<dbReference type="GO" id="GO:0016887">
    <property type="term" value="F:ATP hydrolysis activity"/>
    <property type="evidence" value="ECO:0007669"/>
    <property type="project" value="InterPro"/>
</dbReference>
<dbReference type="GO" id="GO:0005524">
    <property type="term" value="F:ATP binding"/>
    <property type="evidence" value="ECO:0007669"/>
    <property type="project" value="UniProtKB-KW"/>
</dbReference>
<keyword evidence="4" id="KW-0378">Hydrolase</keyword>
<evidence type="ECO:0000313" key="5">
    <source>
        <dbReference type="Proteomes" id="UP000095409"/>
    </source>
</evidence>